<dbReference type="InterPro" id="IPR036047">
    <property type="entry name" value="F-box-like_dom_sf"/>
</dbReference>
<evidence type="ECO:0000259" key="1">
    <source>
        <dbReference type="PROSITE" id="PS50181"/>
    </source>
</evidence>
<gene>
    <name evidence="2" type="ORF">M408DRAFT_23668</name>
</gene>
<dbReference type="InterPro" id="IPR001810">
    <property type="entry name" value="F-box_dom"/>
</dbReference>
<accession>A0A0C3B974</accession>
<reference evidence="2 3" key="1">
    <citation type="submission" date="2014-04" db="EMBL/GenBank/DDBJ databases">
        <authorList>
            <consortium name="DOE Joint Genome Institute"/>
            <person name="Kuo A."/>
            <person name="Zuccaro A."/>
            <person name="Kohler A."/>
            <person name="Nagy L.G."/>
            <person name="Floudas D."/>
            <person name="Copeland A."/>
            <person name="Barry K.W."/>
            <person name="Cichocki N."/>
            <person name="Veneault-Fourrey C."/>
            <person name="LaButti K."/>
            <person name="Lindquist E.A."/>
            <person name="Lipzen A."/>
            <person name="Lundell T."/>
            <person name="Morin E."/>
            <person name="Murat C."/>
            <person name="Sun H."/>
            <person name="Tunlid A."/>
            <person name="Henrissat B."/>
            <person name="Grigoriev I.V."/>
            <person name="Hibbett D.S."/>
            <person name="Martin F."/>
            <person name="Nordberg H.P."/>
            <person name="Cantor M.N."/>
            <person name="Hua S.X."/>
        </authorList>
    </citation>
    <scope>NUCLEOTIDE SEQUENCE [LARGE SCALE GENOMIC DNA]</scope>
    <source>
        <strain evidence="2 3">MAFF 305830</strain>
    </source>
</reference>
<dbReference type="PROSITE" id="PS50181">
    <property type="entry name" value="FBOX"/>
    <property type="match status" value="1"/>
</dbReference>
<evidence type="ECO:0000313" key="3">
    <source>
        <dbReference type="Proteomes" id="UP000054097"/>
    </source>
</evidence>
<dbReference type="SUPFAM" id="SSF81383">
    <property type="entry name" value="F-box domain"/>
    <property type="match status" value="1"/>
</dbReference>
<dbReference type="Proteomes" id="UP000054097">
    <property type="component" value="Unassembled WGS sequence"/>
</dbReference>
<reference evidence="3" key="2">
    <citation type="submission" date="2015-01" db="EMBL/GenBank/DDBJ databases">
        <title>Evolutionary Origins and Diversification of the Mycorrhizal Mutualists.</title>
        <authorList>
            <consortium name="DOE Joint Genome Institute"/>
            <consortium name="Mycorrhizal Genomics Consortium"/>
            <person name="Kohler A."/>
            <person name="Kuo A."/>
            <person name="Nagy L.G."/>
            <person name="Floudas D."/>
            <person name="Copeland A."/>
            <person name="Barry K.W."/>
            <person name="Cichocki N."/>
            <person name="Veneault-Fourrey C."/>
            <person name="LaButti K."/>
            <person name="Lindquist E.A."/>
            <person name="Lipzen A."/>
            <person name="Lundell T."/>
            <person name="Morin E."/>
            <person name="Murat C."/>
            <person name="Riley R."/>
            <person name="Ohm R."/>
            <person name="Sun H."/>
            <person name="Tunlid A."/>
            <person name="Henrissat B."/>
            <person name="Grigoriev I.V."/>
            <person name="Hibbett D.S."/>
            <person name="Martin F."/>
        </authorList>
    </citation>
    <scope>NUCLEOTIDE SEQUENCE [LARGE SCALE GENOMIC DNA]</scope>
    <source>
        <strain evidence="3">MAFF 305830</strain>
    </source>
</reference>
<proteinExistence type="predicted"/>
<dbReference type="OrthoDB" id="3257483at2759"/>
<organism evidence="2 3">
    <name type="scientific">Serendipita vermifera MAFF 305830</name>
    <dbReference type="NCBI Taxonomy" id="933852"/>
    <lineage>
        <taxon>Eukaryota</taxon>
        <taxon>Fungi</taxon>
        <taxon>Dikarya</taxon>
        <taxon>Basidiomycota</taxon>
        <taxon>Agaricomycotina</taxon>
        <taxon>Agaricomycetes</taxon>
        <taxon>Sebacinales</taxon>
        <taxon>Serendipitaceae</taxon>
        <taxon>Serendipita</taxon>
    </lineage>
</organism>
<keyword evidence="3" id="KW-1185">Reference proteome</keyword>
<evidence type="ECO:0000313" key="2">
    <source>
        <dbReference type="EMBL" id="KIM28624.1"/>
    </source>
</evidence>
<dbReference type="AlphaFoldDB" id="A0A0C3B974"/>
<dbReference type="EMBL" id="KN824292">
    <property type="protein sequence ID" value="KIM28624.1"/>
    <property type="molecule type" value="Genomic_DNA"/>
</dbReference>
<feature type="domain" description="F-box" evidence="1">
    <location>
        <begin position="1"/>
        <end position="45"/>
    </location>
</feature>
<dbReference type="Pfam" id="PF12937">
    <property type="entry name" value="F-box-like"/>
    <property type="match status" value="1"/>
</dbReference>
<name>A0A0C3B974_SERVB</name>
<sequence>MPVLSLPTELWTNIASYLKRKDHLSLVHVCRDFHGIFYGPLYSSLLVGPRRYTHWEPEKHVGSSRFAQIGPESSSLLERLEADENLRKTVRTIEIMHLDKKTIGYPYRWEEDPTEPLYDAFVGDIIRICRDCPLLQKFTLNNSMIQVKWLIYLASHPGQQLDLYLDLVQLYGHSGSAAETTDYGVPEKGPSITARSLTSTRASWSSAILFEVSRLLASKSLKVLNNPSISDSDLFLALNKQGLGLTSNLESLTVSSLDRRAMHLFRQLPNLRYICALGMTEYPSLALSNIPPGHGPTSVLTRLESISIYPHLISAFTPGRNITSIRTLDRLHSYANDFVPLIPVNAGTFGRYFGSEVMVRTLEWNYCSRTDEILNYLLENNPGIWHLTIIPTGAPASQEAFTAYLTKFARFPELRTLVFPTLAHVPTPRTMAWEIERCQELREAGSKSLVSISFSALLTWTRHPDDETLWRPSGPGMETLKLKLPFISQS</sequence>
<dbReference type="HOGENOM" id="CLU_566339_0_0_1"/>
<protein>
    <recommendedName>
        <fullName evidence="1">F-box domain-containing protein</fullName>
    </recommendedName>
</protein>